<evidence type="ECO:0008006" key="5">
    <source>
        <dbReference type="Google" id="ProtNLM"/>
    </source>
</evidence>
<dbReference type="RefSeq" id="WP_085636422.1">
    <property type="nucleotide sequence ID" value="NZ_JFKC01000006.1"/>
</dbReference>
<gene>
    <name evidence="3" type="ORF">MGEO_09155</name>
</gene>
<keyword evidence="2" id="KW-0812">Transmembrane</keyword>
<name>A0A1X4NLU0_9RHOB</name>
<dbReference type="EMBL" id="JFKC01000006">
    <property type="protein sequence ID" value="OSQ51223.1"/>
    <property type="molecule type" value="Genomic_DNA"/>
</dbReference>
<organism evidence="3 4">
    <name type="scientific">Marivita geojedonensis</name>
    <dbReference type="NCBI Taxonomy" id="1123756"/>
    <lineage>
        <taxon>Bacteria</taxon>
        <taxon>Pseudomonadati</taxon>
        <taxon>Pseudomonadota</taxon>
        <taxon>Alphaproteobacteria</taxon>
        <taxon>Rhodobacterales</taxon>
        <taxon>Roseobacteraceae</taxon>
        <taxon>Marivita</taxon>
    </lineage>
</organism>
<evidence type="ECO:0000256" key="1">
    <source>
        <dbReference type="SAM" id="MobiDB-lite"/>
    </source>
</evidence>
<keyword evidence="4" id="KW-1185">Reference proteome</keyword>
<dbReference type="AlphaFoldDB" id="A0A1X4NLU0"/>
<keyword evidence="2" id="KW-1133">Transmembrane helix</keyword>
<comment type="caution">
    <text evidence="3">The sequence shown here is derived from an EMBL/GenBank/DDBJ whole genome shotgun (WGS) entry which is preliminary data.</text>
</comment>
<keyword evidence="2" id="KW-0472">Membrane</keyword>
<evidence type="ECO:0000256" key="2">
    <source>
        <dbReference type="SAM" id="Phobius"/>
    </source>
</evidence>
<accession>A0A1X4NLU0</accession>
<feature type="region of interest" description="Disordered" evidence="1">
    <location>
        <begin position="1"/>
        <end position="24"/>
    </location>
</feature>
<proteinExistence type="predicted"/>
<feature type="transmembrane region" description="Helical" evidence="2">
    <location>
        <begin position="30"/>
        <end position="49"/>
    </location>
</feature>
<reference evidence="3 4" key="1">
    <citation type="submission" date="2014-03" db="EMBL/GenBank/DDBJ databases">
        <title>The draft genome sequence of Marivita geojedonensis KCTC 23882.</title>
        <authorList>
            <person name="Lai Q."/>
            <person name="Shao Z."/>
        </authorList>
    </citation>
    <scope>NUCLEOTIDE SEQUENCE [LARGE SCALE GENOMIC DNA]</scope>
    <source>
        <strain evidence="3 4">DPG-138</strain>
    </source>
</reference>
<evidence type="ECO:0000313" key="4">
    <source>
        <dbReference type="Proteomes" id="UP000193926"/>
    </source>
</evidence>
<evidence type="ECO:0000313" key="3">
    <source>
        <dbReference type="EMBL" id="OSQ51223.1"/>
    </source>
</evidence>
<dbReference type="Proteomes" id="UP000193926">
    <property type="component" value="Unassembled WGS sequence"/>
</dbReference>
<protein>
    <recommendedName>
        <fullName evidence="5">DUF3971 domain-containing protein</fullName>
    </recommendedName>
</protein>
<dbReference type="STRING" id="1123756.MGEO_09155"/>
<dbReference type="OrthoDB" id="7161641at2"/>
<sequence length="1104" mass="116743">MPLPVTEPELSTQDTGQPAPPPRRRRGGRVLVVLLVLCAALAAAGWAMVGRSVSAPLWVRDTVEDRLAAALPGFQVLFGDVQLRLDPDGATRIILLDVDVQTSAGAPVAVLSDIEIGLALHDLIRRNVVLRDLSVSGAFVTLTRNRAGQLGLALGDAFAMDGAAPDVPTLVAQVDALLMDDRLSRLQSVEANALTLRFEDARARRGWTVDGGRLLLERENDLLRLSGDFALLGGGATATRLQLNASSQIGETDVAFGVSLDDMPSQDIATQGPALAWLGALRAPISGALRANLRADGTLGQLNATLQIDEGVLQPTPDTPPVPFNAARSYFTYDPDRSQISFSELSVDSDLVRAVAEGRATLTDLRDGIPSQMLGQVRFSRLEAAPDTLFDGPLSLDRAEADFRLRLDPFEVDLGRVWIDDPQVPLRMTGRLGTEDDAWTYALDGSFGALTPEALLHIWPERMAQRTRKWVVENIQDGVLTGGQFALRSQDGPRPIVYLNAAFEQARLRYARTLPVVQDGRGTLTLNANRFAVRVTEGRITPPQGGAIDIAGSTFVIPDTRQRPADGQITLAGEGRIEAVLSFLDSPRIEIMQKARRPVDLLEGRVRFDGTLNLPLRRGLRLPDMALSLRGRATQVASDQIVPNRALTARALDVSVTNEQLRVSGQAELSGVPFEGSWTLPIPEPGTPATGSTVDGTVILSEAAARAFGVALPDGTISGAGPARLKVDLRRGAPPEFELTSRLGGIGLSLPPVGWSLPRGTEGTLEVAGILDRPARIDRLVLEGPGLEARGDVRLNDNGTLAAIELDRVRVGGWLDAPVTLTGRGAGVPPAVRINGGSVDLRNAPFERGRGGGAGGAPVPLTLALDSLQVSNSIRLTGFRGDLQSGGGLTGSFTASVNGAAPISGEALAQGGGTAFRIRSNDAGKVIREAGILKTVAGGDMTLALAPVPGQPGSYDGALDVANTRLREAPGIASLLDAISIVGLLDQLEGPGILFSEVEARFRLTPDRLYLTRSSATGPSMGISMDGTYDLGSATLDLQGVLSPIFFLNGIGSIFTRKGEGLIGFNFNLTGPASQPNVSVNPLSALTPGMFREIFRRPAPVQGE</sequence>